<evidence type="ECO:0000256" key="14">
    <source>
        <dbReference type="PIRNR" id="PIRNR000477"/>
    </source>
</evidence>
<keyword evidence="8" id="KW-0660">Purine salvage</keyword>
<evidence type="ECO:0000256" key="15">
    <source>
        <dbReference type="PIRSR" id="PIRSR000477-2"/>
    </source>
</evidence>
<dbReference type="AlphaFoldDB" id="A0A8U1FBF1"/>
<comment type="pathway">
    <text evidence="1 14">Purine metabolism; purine nucleoside salvage.</text>
</comment>
<evidence type="ECO:0000256" key="4">
    <source>
        <dbReference type="ARBA" id="ARBA00011886"/>
    </source>
</evidence>
<dbReference type="GO" id="GO:0006166">
    <property type="term" value="P:purine ribonucleoside salvage"/>
    <property type="evidence" value="ECO:0007669"/>
    <property type="project" value="UniProtKB-KW"/>
</dbReference>
<dbReference type="InterPro" id="IPR011268">
    <property type="entry name" value="Purine_phosphorylase"/>
</dbReference>
<dbReference type="SUPFAM" id="SSF53167">
    <property type="entry name" value="Purine and uridine phosphorylases"/>
    <property type="match status" value="1"/>
</dbReference>
<evidence type="ECO:0000256" key="5">
    <source>
        <dbReference type="ARBA" id="ARBA00013834"/>
    </source>
</evidence>
<dbReference type="InterPro" id="IPR000845">
    <property type="entry name" value="Nucleoside_phosphorylase_d"/>
</dbReference>
<dbReference type="Gene3D" id="3.40.50.1580">
    <property type="entry name" value="Nucleoside phosphorylase domain"/>
    <property type="match status" value="1"/>
</dbReference>
<feature type="binding site" evidence="15">
    <location>
        <position position="143"/>
    </location>
    <ligand>
        <name>phosphate</name>
        <dbReference type="ChEBI" id="CHEBI:43474"/>
    </ligand>
</feature>
<evidence type="ECO:0000256" key="10">
    <source>
        <dbReference type="ARBA" id="ARBA00023929"/>
    </source>
</evidence>
<gene>
    <name evidence="18" type="primary">LOC120065835</name>
</gene>
<feature type="binding site" evidence="15">
    <location>
        <position position="228"/>
    </location>
    <ligand>
        <name>a purine D-ribonucleoside</name>
        <dbReference type="ChEBI" id="CHEBI:142355"/>
    </ligand>
</feature>
<dbReference type="RefSeq" id="XP_038872809.1">
    <property type="nucleotide sequence ID" value="XM_039016881.1"/>
</dbReference>
<feature type="binding site" evidence="15">
    <location>
        <begin position="111"/>
        <end position="113"/>
    </location>
    <ligand>
        <name>phosphate</name>
        <dbReference type="ChEBI" id="CHEBI:43474"/>
    </ligand>
</feature>
<keyword evidence="17" id="KW-1185">Reference proteome</keyword>
<comment type="catalytic activity">
    <reaction evidence="11 14">
        <text>2'-deoxyinosine + phosphate = 2-deoxy-alpha-D-ribose 1-phosphate + hypoxanthine</text>
        <dbReference type="Rhea" id="RHEA:27750"/>
        <dbReference type="ChEBI" id="CHEBI:17368"/>
        <dbReference type="ChEBI" id="CHEBI:28997"/>
        <dbReference type="ChEBI" id="CHEBI:43474"/>
        <dbReference type="ChEBI" id="CHEBI:57259"/>
        <dbReference type="EC" id="2.4.2.1"/>
    </reaction>
</comment>
<feature type="domain" description="Nucleoside phosphorylase" evidence="16">
    <location>
        <begin position="53"/>
        <end position="306"/>
    </location>
</feature>
<dbReference type="GO" id="GO:0005737">
    <property type="term" value="C:cytoplasm"/>
    <property type="evidence" value="ECO:0007669"/>
    <property type="project" value="TreeGrafter"/>
</dbReference>
<dbReference type="PIRSF" id="PIRSF000477">
    <property type="entry name" value="PurNPase"/>
    <property type="match status" value="1"/>
</dbReference>
<dbReference type="PROSITE" id="PS01240">
    <property type="entry name" value="PNP_MTAP_2"/>
    <property type="match status" value="1"/>
</dbReference>
<evidence type="ECO:0000256" key="12">
    <source>
        <dbReference type="ARBA" id="ARBA00023970"/>
    </source>
</evidence>
<comment type="catalytic activity">
    <reaction evidence="9 14">
        <text>inosine + phosphate = alpha-D-ribose 1-phosphate + hypoxanthine</text>
        <dbReference type="Rhea" id="RHEA:27646"/>
        <dbReference type="ChEBI" id="CHEBI:17368"/>
        <dbReference type="ChEBI" id="CHEBI:17596"/>
        <dbReference type="ChEBI" id="CHEBI:43474"/>
        <dbReference type="ChEBI" id="CHEBI:57720"/>
        <dbReference type="EC" id="2.4.2.1"/>
    </reaction>
</comment>
<protein>
    <recommendedName>
        <fullName evidence="5 14">Purine nucleoside phosphorylase</fullName>
        <ecNumber evidence="4 14">2.4.2.1</ecNumber>
    </recommendedName>
    <alternativeName>
        <fullName evidence="14">Inosine-guanosine phosphorylase</fullName>
    </alternativeName>
</protein>
<feature type="binding site" evidence="15">
    <location>
        <position position="60"/>
    </location>
    <ligand>
        <name>phosphate</name>
        <dbReference type="ChEBI" id="CHEBI:43474"/>
    </ligand>
</feature>
<dbReference type="InterPro" id="IPR035994">
    <property type="entry name" value="Nucleoside_phosphorylase_sf"/>
</dbReference>
<feature type="binding site" evidence="15">
    <location>
        <position position="247"/>
    </location>
    <ligand>
        <name>phosphate</name>
        <dbReference type="ChEBI" id="CHEBI:43474"/>
    </ligand>
</feature>
<dbReference type="PANTHER" id="PTHR11904:SF26">
    <property type="entry name" value="PURINE NUCLEOSIDE PHOSPHORYLASE"/>
    <property type="match status" value="1"/>
</dbReference>
<evidence type="ECO:0000313" key="17">
    <source>
        <dbReference type="Proteomes" id="UP000808372"/>
    </source>
</evidence>
<dbReference type="InterPro" id="IPR011270">
    <property type="entry name" value="Pur_Nuc_Pase_Ino/Guo-sp"/>
</dbReference>
<comment type="function">
    <text evidence="13">Catalyzes the phosphorolytic breakdown of the N-glycosidic bond in the beta-(deoxy)ribonucleoside molecules, with the formation of the corresponding free purine bases and pentose-1-phosphate. Preferentially acts on 6-oxopurine nucleosides including inosine and guanosine.</text>
</comment>
<feature type="binding site" evidence="15">
    <location>
        <position position="91"/>
    </location>
    <ligand>
        <name>phosphate</name>
        <dbReference type="ChEBI" id="CHEBI:43474"/>
    </ligand>
</feature>
<comment type="catalytic activity">
    <reaction evidence="10 14">
        <text>2'-deoxyguanosine + phosphate = 2-deoxy-alpha-D-ribose 1-phosphate + guanine</text>
        <dbReference type="Rhea" id="RHEA:27738"/>
        <dbReference type="ChEBI" id="CHEBI:16235"/>
        <dbReference type="ChEBI" id="CHEBI:17172"/>
        <dbReference type="ChEBI" id="CHEBI:43474"/>
        <dbReference type="ChEBI" id="CHEBI:57259"/>
        <dbReference type="EC" id="2.4.2.1"/>
    </reaction>
</comment>
<evidence type="ECO:0000256" key="3">
    <source>
        <dbReference type="ARBA" id="ARBA00011233"/>
    </source>
</evidence>
<dbReference type="EC" id="2.4.2.1" evidence="4 14"/>
<accession>A0A8U1FBF1</accession>
<evidence type="ECO:0000256" key="9">
    <source>
        <dbReference type="ARBA" id="ARBA00023918"/>
    </source>
</evidence>
<keyword evidence="7 14" id="KW-0808">Transferase</keyword>
<dbReference type="CDD" id="cd09009">
    <property type="entry name" value="PNP-EcPNPII_like"/>
    <property type="match status" value="1"/>
</dbReference>
<evidence type="ECO:0000256" key="1">
    <source>
        <dbReference type="ARBA" id="ARBA00005058"/>
    </source>
</evidence>
<dbReference type="GeneID" id="120065835"/>
<evidence type="ECO:0000259" key="16">
    <source>
        <dbReference type="Pfam" id="PF01048"/>
    </source>
</evidence>
<proteinExistence type="inferred from homology"/>
<feature type="binding site" evidence="15">
    <location>
        <position position="270"/>
    </location>
    <ligand>
        <name>a purine D-ribonucleoside</name>
        <dbReference type="ChEBI" id="CHEBI:142355"/>
    </ligand>
</feature>
<keyword evidence="6 14" id="KW-0328">Glycosyltransferase</keyword>
<dbReference type="NCBIfam" id="TIGR01700">
    <property type="entry name" value="PNPH"/>
    <property type="match status" value="1"/>
</dbReference>
<evidence type="ECO:0000256" key="7">
    <source>
        <dbReference type="ARBA" id="ARBA00022679"/>
    </source>
</evidence>
<evidence type="ECO:0000256" key="2">
    <source>
        <dbReference type="ARBA" id="ARBA00006751"/>
    </source>
</evidence>
<evidence type="ECO:0000256" key="13">
    <source>
        <dbReference type="ARBA" id="ARBA00054498"/>
    </source>
</evidence>
<dbReference type="PANTHER" id="PTHR11904">
    <property type="entry name" value="METHYLTHIOADENOSINE/PURINE NUCLEOSIDE PHOSPHORYLASE"/>
    <property type="match status" value="1"/>
</dbReference>
<comment type="catalytic activity">
    <reaction evidence="12 14">
        <text>guanosine + phosphate = alpha-D-ribose 1-phosphate + guanine</text>
        <dbReference type="Rhea" id="RHEA:13233"/>
        <dbReference type="ChEBI" id="CHEBI:16235"/>
        <dbReference type="ChEBI" id="CHEBI:16750"/>
        <dbReference type="ChEBI" id="CHEBI:43474"/>
        <dbReference type="ChEBI" id="CHEBI:57720"/>
        <dbReference type="EC" id="2.4.2.1"/>
    </reaction>
</comment>
<dbReference type="Proteomes" id="UP000808372">
    <property type="component" value="Chromosome 21"/>
</dbReference>
<dbReference type="GO" id="GO:0004731">
    <property type="term" value="F:purine-nucleoside phosphorylase activity"/>
    <property type="evidence" value="ECO:0007669"/>
    <property type="project" value="UniProtKB-EC"/>
</dbReference>
<dbReference type="InterPro" id="IPR018099">
    <property type="entry name" value="Purine_phosphorylase-2_CS"/>
</dbReference>
<comment type="subunit">
    <text evidence="3">Homotrimer.</text>
</comment>
<reference evidence="18" key="1">
    <citation type="submission" date="2025-08" db="UniProtKB">
        <authorList>
            <consortium name="RefSeq"/>
        </authorList>
    </citation>
    <scope>IDENTIFICATION</scope>
    <source>
        <tissue evidence="18">White muscle</tissue>
    </source>
</reference>
<dbReference type="NCBIfam" id="NF006054">
    <property type="entry name" value="PRK08202.1"/>
    <property type="match status" value="1"/>
</dbReference>
<evidence type="ECO:0000256" key="11">
    <source>
        <dbReference type="ARBA" id="ARBA00023950"/>
    </source>
</evidence>
<name>A0A8U1FBF1_SALNM</name>
<dbReference type="FunFam" id="3.40.50.1580:FF:000004">
    <property type="entry name" value="Purine nucleoside phosphorylase"/>
    <property type="match status" value="1"/>
</dbReference>
<evidence type="ECO:0000313" key="18">
    <source>
        <dbReference type="RefSeq" id="XP_038872809.1"/>
    </source>
</evidence>
<evidence type="ECO:0000256" key="8">
    <source>
        <dbReference type="ARBA" id="ARBA00022726"/>
    </source>
</evidence>
<comment type="function">
    <text evidence="14">The purine nucleoside phosphorylases catalyze the phosphorolytic breakdown of the N-glycosidic bond in the beta-(deoxy)ribonucleoside molecules, with the formation of the corresponding free purine bases and pentose-1-phosphate.</text>
</comment>
<dbReference type="Pfam" id="PF01048">
    <property type="entry name" value="PNP_UDP_1"/>
    <property type="match status" value="1"/>
</dbReference>
<organism evidence="17 18">
    <name type="scientific">Salvelinus namaycush</name>
    <name type="common">Lake trout</name>
    <name type="synonym">Salmo namaycush</name>
    <dbReference type="NCBI Taxonomy" id="8040"/>
    <lineage>
        <taxon>Eukaryota</taxon>
        <taxon>Metazoa</taxon>
        <taxon>Chordata</taxon>
        <taxon>Craniata</taxon>
        <taxon>Vertebrata</taxon>
        <taxon>Euteleostomi</taxon>
        <taxon>Actinopterygii</taxon>
        <taxon>Neopterygii</taxon>
        <taxon>Teleostei</taxon>
        <taxon>Protacanthopterygii</taxon>
        <taxon>Salmoniformes</taxon>
        <taxon>Salmonidae</taxon>
        <taxon>Salmoninae</taxon>
        <taxon>Salvelinus</taxon>
    </lineage>
</organism>
<dbReference type="KEGG" id="snh:120065835"/>
<dbReference type="NCBIfam" id="TIGR01697">
    <property type="entry name" value="PNPH-PUNA-XAPA"/>
    <property type="match status" value="1"/>
</dbReference>
<comment type="similarity">
    <text evidence="2 14">Belongs to the PNP/MTAP phosphorylase family.</text>
</comment>
<evidence type="ECO:0000256" key="6">
    <source>
        <dbReference type="ARBA" id="ARBA00022676"/>
    </source>
</evidence>
<sequence>MESPDPAVASSTTDSSVMEALRFHGISQFVLYKYEDYRETADWLLSHTEQRPKIAIICGSGLSGLADLLDNKTVFPYKDIPHFPNSTVQGHVSQLVFGELQGKQCVCMQGRFHFYEGYDIATVTYPVRVFFLLGVETLIITNAAGGLNPKFKVGDIMLIKDHINMPGFAGQNPLCGHNDERFGVRFPCMSDAYDKDLSSLAKETAEEQGCSSFIQQGVYCMLPGPTFETIAECRVLQKLGADAVGMSTVPEVVVAHHCGLRVFGLSLITNKVVTDYNSQEKANHDEVLETTGMRTQDLQRMVSNLLAKM</sequence>